<dbReference type="Proteomes" id="UP001487740">
    <property type="component" value="Unassembled WGS sequence"/>
</dbReference>
<reference evidence="1 2" key="1">
    <citation type="submission" date="2023-03" db="EMBL/GenBank/DDBJ databases">
        <title>High-quality genome of Scylla paramamosain provides insights in environmental adaptation.</title>
        <authorList>
            <person name="Zhang L."/>
        </authorList>
    </citation>
    <scope>NUCLEOTIDE SEQUENCE [LARGE SCALE GENOMIC DNA]</scope>
    <source>
        <strain evidence="1">LZ_2023a</strain>
        <tissue evidence="1">Muscle</tissue>
    </source>
</reference>
<evidence type="ECO:0000313" key="2">
    <source>
        <dbReference type="Proteomes" id="UP001487740"/>
    </source>
</evidence>
<keyword evidence="2" id="KW-1185">Reference proteome</keyword>
<gene>
    <name evidence="1" type="ORF">O3P69_005189</name>
</gene>
<comment type="caution">
    <text evidence="1">The sequence shown here is derived from an EMBL/GenBank/DDBJ whole genome shotgun (WGS) entry which is preliminary data.</text>
</comment>
<proteinExistence type="predicted"/>
<dbReference type="AlphaFoldDB" id="A0AAW0UAB5"/>
<name>A0AAW0UAB5_SCYPA</name>
<accession>A0AAW0UAB5</accession>
<sequence>MGEPRAALVRGEKWRELARIGEKWREVARSGENWREVARSGENWREETVERREIDVTMLTAGDRARKTCVKLPAGLAVAVTMEEDRAKPPHPSPLTNTQRYHKVLIHLLSSSPSPSLVL</sequence>
<dbReference type="EMBL" id="JARAKH010000015">
    <property type="protein sequence ID" value="KAK8397024.1"/>
    <property type="molecule type" value="Genomic_DNA"/>
</dbReference>
<protein>
    <submittedName>
        <fullName evidence="1">Uncharacterized protein</fullName>
    </submittedName>
</protein>
<organism evidence="1 2">
    <name type="scientific">Scylla paramamosain</name>
    <name type="common">Mud crab</name>
    <dbReference type="NCBI Taxonomy" id="85552"/>
    <lineage>
        <taxon>Eukaryota</taxon>
        <taxon>Metazoa</taxon>
        <taxon>Ecdysozoa</taxon>
        <taxon>Arthropoda</taxon>
        <taxon>Crustacea</taxon>
        <taxon>Multicrustacea</taxon>
        <taxon>Malacostraca</taxon>
        <taxon>Eumalacostraca</taxon>
        <taxon>Eucarida</taxon>
        <taxon>Decapoda</taxon>
        <taxon>Pleocyemata</taxon>
        <taxon>Brachyura</taxon>
        <taxon>Eubrachyura</taxon>
        <taxon>Portunoidea</taxon>
        <taxon>Portunidae</taxon>
        <taxon>Portuninae</taxon>
        <taxon>Scylla</taxon>
    </lineage>
</organism>
<evidence type="ECO:0000313" key="1">
    <source>
        <dbReference type="EMBL" id="KAK8397024.1"/>
    </source>
</evidence>